<dbReference type="SMART" id="SM00066">
    <property type="entry name" value="GAL4"/>
    <property type="match status" value="1"/>
</dbReference>
<keyword evidence="1" id="KW-0805">Transcription regulation</keyword>
<evidence type="ECO:0000256" key="1">
    <source>
        <dbReference type="ARBA" id="ARBA00023015"/>
    </source>
</evidence>
<accession>A0A5N6DJ95</accession>
<dbReference type="Proteomes" id="UP000326532">
    <property type="component" value="Unassembled WGS sequence"/>
</dbReference>
<dbReference type="SUPFAM" id="SSF57701">
    <property type="entry name" value="Zn2/Cys6 DNA-binding domain"/>
    <property type="match status" value="1"/>
</dbReference>
<evidence type="ECO:0000259" key="6">
    <source>
        <dbReference type="PROSITE" id="PS50048"/>
    </source>
</evidence>
<dbReference type="PANTHER" id="PTHR47424">
    <property type="entry name" value="REGULATORY PROTEIN GAL4"/>
    <property type="match status" value="1"/>
</dbReference>
<dbReference type="GO" id="GO:0009893">
    <property type="term" value="P:positive regulation of metabolic process"/>
    <property type="evidence" value="ECO:0007669"/>
    <property type="project" value="UniProtKB-ARBA"/>
</dbReference>
<feature type="domain" description="Zn(2)-C6 fungal-type" evidence="6">
    <location>
        <begin position="36"/>
        <end position="66"/>
    </location>
</feature>
<keyword evidence="8" id="KW-1185">Reference proteome</keyword>
<dbReference type="AlphaFoldDB" id="A0A5N6DJ95"/>
<dbReference type="InterPro" id="IPR036864">
    <property type="entry name" value="Zn2-C6_fun-type_DNA-bd_sf"/>
</dbReference>
<feature type="region of interest" description="Disordered" evidence="5">
    <location>
        <begin position="67"/>
        <end position="99"/>
    </location>
</feature>
<name>A0A5N6DJ95_ASPPA</name>
<dbReference type="PROSITE" id="PS50048">
    <property type="entry name" value="ZN2_CY6_FUNGAL_2"/>
    <property type="match status" value="1"/>
</dbReference>
<keyword evidence="3" id="KW-0804">Transcription</keyword>
<organism evidence="7 8">
    <name type="scientific">Aspergillus parasiticus</name>
    <dbReference type="NCBI Taxonomy" id="5067"/>
    <lineage>
        <taxon>Eukaryota</taxon>
        <taxon>Fungi</taxon>
        <taxon>Dikarya</taxon>
        <taxon>Ascomycota</taxon>
        <taxon>Pezizomycotina</taxon>
        <taxon>Eurotiomycetes</taxon>
        <taxon>Eurotiomycetidae</taxon>
        <taxon>Eurotiales</taxon>
        <taxon>Aspergillaceae</taxon>
        <taxon>Aspergillus</taxon>
        <taxon>Aspergillus subgen. Circumdati</taxon>
    </lineage>
</organism>
<dbReference type="PROSITE" id="PS00463">
    <property type="entry name" value="ZN2_CY6_FUNGAL_1"/>
    <property type="match status" value="1"/>
</dbReference>
<gene>
    <name evidence="7" type="ORF">BDV34DRAFT_225761</name>
</gene>
<keyword evidence="2" id="KW-0238">DNA-binding</keyword>
<dbReference type="EMBL" id="ML734973">
    <property type="protein sequence ID" value="KAB8205154.1"/>
    <property type="molecule type" value="Genomic_DNA"/>
</dbReference>
<dbReference type="VEuPathDB" id="FungiDB:BDV34DRAFT_225761"/>
<dbReference type="InterPro" id="IPR051127">
    <property type="entry name" value="Fungal_SecMet_Regulators"/>
</dbReference>
<dbReference type="Pfam" id="PF00172">
    <property type="entry name" value="Zn_clus"/>
    <property type="match status" value="1"/>
</dbReference>
<dbReference type="OMA" id="ENLTECA"/>
<evidence type="ECO:0000313" key="8">
    <source>
        <dbReference type="Proteomes" id="UP000326532"/>
    </source>
</evidence>
<protein>
    <recommendedName>
        <fullName evidence="6">Zn(2)-C6 fungal-type domain-containing protein</fullName>
    </recommendedName>
</protein>
<dbReference type="GO" id="GO:0008270">
    <property type="term" value="F:zinc ion binding"/>
    <property type="evidence" value="ECO:0007669"/>
    <property type="project" value="InterPro"/>
</dbReference>
<proteinExistence type="predicted"/>
<dbReference type="CDD" id="cd00067">
    <property type="entry name" value="GAL4"/>
    <property type="match status" value="1"/>
</dbReference>
<dbReference type="GO" id="GO:0000981">
    <property type="term" value="F:DNA-binding transcription factor activity, RNA polymerase II-specific"/>
    <property type="evidence" value="ECO:0007669"/>
    <property type="project" value="InterPro"/>
</dbReference>
<evidence type="ECO:0000313" key="7">
    <source>
        <dbReference type="EMBL" id="KAB8205154.1"/>
    </source>
</evidence>
<dbReference type="PANTHER" id="PTHR47424:SF3">
    <property type="entry name" value="REGULATORY PROTEIN GAL4"/>
    <property type="match status" value="1"/>
</dbReference>
<reference evidence="7 8" key="1">
    <citation type="submission" date="2019-04" db="EMBL/GenBank/DDBJ databases">
        <title>Fungal friends and foes A comparative genomics study of 23 Aspergillus species from section Flavi.</title>
        <authorList>
            <consortium name="DOE Joint Genome Institute"/>
            <person name="Kjaerbolling I."/>
            <person name="Vesth T.C."/>
            <person name="Frisvad J.C."/>
            <person name="Nybo J.L."/>
            <person name="Theobald S."/>
            <person name="Kildgaard S."/>
            <person name="Petersen T.I."/>
            <person name="Kuo A."/>
            <person name="Sato A."/>
            <person name="Lyhne E.K."/>
            <person name="Kogle M.E."/>
            <person name="Wiebenga A."/>
            <person name="Kun R.S."/>
            <person name="Lubbers R.J."/>
            <person name="Makela M.R."/>
            <person name="Barry K."/>
            <person name="Chovatia M."/>
            <person name="Clum A."/>
            <person name="Daum C."/>
            <person name="Haridas S."/>
            <person name="He G."/>
            <person name="LaButti K."/>
            <person name="Lipzen A."/>
            <person name="Mondo S."/>
            <person name="Pangilinan J."/>
            <person name="Riley R."/>
            <person name="Salamov A."/>
            <person name="Simmons B.A."/>
            <person name="Magnuson J.K."/>
            <person name="Henrissat B."/>
            <person name="Mortensen U.H."/>
            <person name="Larsen T.O."/>
            <person name="De vries R.P."/>
            <person name="Grigoriev I.V."/>
            <person name="Machida M."/>
            <person name="Baker S.E."/>
            <person name="Andersen M.R."/>
        </authorList>
    </citation>
    <scope>NUCLEOTIDE SEQUENCE [LARGE SCALE GENOMIC DNA]</scope>
    <source>
        <strain evidence="7 8">CBS 117618</strain>
    </source>
</reference>
<evidence type="ECO:0000256" key="5">
    <source>
        <dbReference type="SAM" id="MobiDB-lite"/>
    </source>
</evidence>
<feature type="compositionally biased region" description="Basic and acidic residues" evidence="5">
    <location>
        <begin position="79"/>
        <end position="89"/>
    </location>
</feature>
<evidence type="ECO:0000256" key="4">
    <source>
        <dbReference type="ARBA" id="ARBA00023242"/>
    </source>
</evidence>
<keyword evidence="4" id="KW-0539">Nucleus</keyword>
<evidence type="ECO:0000256" key="2">
    <source>
        <dbReference type="ARBA" id="ARBA00023125"/>
    </source>
</evidence>
<dbReference type="GO" id="GO:0003677">
    <property type="term" value="F:DNA binding"/>
    <property type="evidence" value="ECO:0007669"/>
    <property type="project" value="UniProtKB-KW"/>
</dbReference>
<sequence length="378" mass="42855">MFNTFRHSNAENRRDIWESVLPPFDRKRQGRLTRVACIHCRLKKLKCTGERNGCRRCRLKKLDCTYPRPSSPESLSKTKKQERTSHTGRDPLAAGNHADATYIKEPTVTNGLMNEAFADCNHNIDQLGTLDVGHYLWNDSSPYEARLPEPNNIDYLTQDSSYFSIPFIRDIPQDTETVHGALYPPEPVPKTGTNTKPASCSCLSQILRTFEMVQLATAGESQDTPEAFYSNTQQTLCLQKDALASCETLLECATCSAQSEHITMVTHISDRMLTSIRDLVSASPMVRCLAYRDGLISSQSGSYNDPGDAGLKIRRWKLDNEDEMQVLRSLVNVRITKLNSLLNRLEKIVIVYQWSSHVSIVRDLQERFNQTIMMVRMG</sequence>
<dbReference type="Gene3D" id="4.10.240.10">
    <property type="entry name" value="Zn(2)-C6 fungal-type DNA-binding domain"/>
    <property type="match status" value="1"/>
</dbReference>
<evidence type="ECO:0000256" key="3">
    <source>
        <dbReference type="ARBA" id="ARBA00023163"/>
    </source>
</evidence>
<dbReference type="InterPro" id="IPR001138">
    <property type="entry name" value="Zn2Cys6_DnaBD"/>
</dbReference>